<evidence type="ECO:0000256" key="3">
    <source>
        <dbReference type="ARBA" id="ARBA00022723"/>
    </source>
</evidence>
<dbReference type="PROSITE" id="PS00028">
    <property type="entry name" value="ZINC_FINGER_C2H2_1"/>
    <property type="match status" value="7"/>
</dbReference>
<evidence type="ECO:0000256" key="11">
    <source>
        <dbReference type="PROSITE-ProRule" id="PRU00042"/>
    </source>
</evidence>
<keyword evidence="3" id="KW-0479">Metal-binding</keyword>
<keyword evidence="4" id="KW-0677">Repeat</keyword>
<organism evidence="13 14">
    <name type="scientific">Hymenochirus boettgeri</name>
    <name type="common">Congo dwarf clawed frog</name>
    <dbReference type="NCBI Taxonomy" id="247094"/>
    <lineage>
        <taxon>Eukaryota</taxon>
        <taxon>Metazoa</taxon>
        <taxon>Chordata</taxon>
        <taxon>Craniata</taxon>
        <taxon>Vertebrata</taxon>
        <taxon>Euteleostomi</taxon>
        <taxon>Amphibia</taxon>
        <taxon>Batrachia</taxon>
        <taxon>Anura</taxon>
        <taxon>Pipoidea</taxon>
        <taxon>Pipidae</taxon>
        <taxon>Pipinae</taxon>
        <taxon>Hymenochirus</taxon>
    </lineage>
</organism>
<accession>A0A8T2K2D1</accession>
<dbReference type="FunFam" id="3.30.160.60:FF:001480">
    <property type="entry name" value="Si:cabz01071911.3"/>
    <property type="match status" value="1"/>
</dbReference>
<evidence type="ECO:0000256" key="6">
    <source>
        <dbReference type="ARBA" id="ARBA00022833"/>
    </source>
</evidence>
<comment type="similarity">
    <text evidence="2">Belongs to the krueppel C2H2-type zinc-finger protein family.</text>
</comment>
<evidence type="ECO:0000256" key="9">
    <source>
        <dbReference type="ARBA" id="ARBA00023163"/>
    </source>
</evidence>
<dbReference type="FunFam" id="3.30.160.60:FF:000062">
    <property type="entry name" value="RB-associated KRAB zinc finger protein-like"/>
    <property type="match status" value="1"/>
</dbReference>
<dbReference type="AlphaFoldDB" id="A0A8T2K2D1"/>
<evidence type="ECO:0000313" key="13">
    <source>
        <dbReference type="EMBL" id="KAG8448706.1"/>
    </source>
</evidence>
<evidence type="ECO:0000256" key="5">
    <source>
        <dbReference type="ARBA" id="ARBA00022771"/>
    </source>
</evidence>
<dbReference type="SUPFAM" id="SSF57667">
    <property type="entry name" value="beta-beta-alpha zinc fingers"/>
    <property type="match status" value="4"/>
</dbReference>
<keyword evidence="8" id="KW-0238">DNA-binding</keyword>
<gene>
    <name evidence="13" type="ORF">GDO86_015685</name>
</gene>
<dbReference type="GO" id="GO:0000981">
    <property type="term" value="F:DNA-binding transcription factor activity, RNA polymerase II-specific"/>
    <property type="evidence" value="ECO:0007669"/>
    <property type="project" value="TreeGrafter"/>
</dbReference>
<keyword evidence="6" id="KW-0862">Zinc</keyword>
<sequence length="408" mass="46910">MEKEQTKTILNCALEIVHLLNGKYYNFMVKVADRMACTNTSSESNIGKRNSAFNNSQKYNEHEKHAMISKKVLELANKMIQQITKQIPIKYDNIAVYFSMEEWEYLRVHKEQYKHIATKDFEDNSPLESTLSPSIAIDGSHSTMLCVKKQPVNICDTGTVKYICNREINGGENAKYEGEAKEICKRKNNKWCSKEKPYECELCKKQFSSNSVLARHFNLHTGKKSFSCNICGKTFACRSHFSDHKRIHTGERPYTCLECGRKFTNSSHLTEHRVVHTGEKPFTCPKCGKGFTRNSSLTKHSGIHADQKPYVCQDCGKSYCQYANLVVHLRLHTGEKPYVCNHCDKGFICKATLVRHQRTHTGERPYSCSQCAKRFRDQSSLAKHKHIHSKEPKSTRFLDIQNESKCPK</sequence>
<dbReference type="SMART" id="SM00355">
    <property type="entry name" value="ZnF_C2H2"/>
    <property type="match status" value="7"/>
</dbReference>
<reference evidence="13" key="1">
    <citation type="thesis" date="2020" institute="ProQuest LLC" country="789 East Eisenhower Parkway, Ann Arbor, MI, USA">
        <title>Comparative Genomics and Chromosome Evolution.</title>
        <authorList>
            <person name="Mudd A.B."/>
        </authorList>
    </citation>
    <scope>NUCLEOTIDE SEQUENCE</scope>
    <source>
        <strain evidence="13">Female2</strain>
        <tissue evidence="13">Blood</tissue>
    </source>
</reference>
<keyword evidence="14" id="KW-1185">Reference proteome</keyword>
<dbReference type="PANTHER" id="PTHR46105">
    <property type="entry name" value="AGAP004733-PA"/>
    <property type="match status" value="1"/>
</dbReference>
<evidence type="ECO:0000256" key="10">
    <source>
        <dbReference type="ARBA" id="ARBA00023242"/>
    </source>
</evidence>
<keyword evidence="9" id="KW-0804">Transcription</keyword>
<dbReference type="OrthoDB" id="654211at2759"/>
<feature type="domain" description="C2H2-type" evidence="12">
    <location>
        <begin position="366"/>
        <end position="393"/>
    </location>
</feature>
<dbReference type="PANTHER" id="PTHR46105:SF5">
    <property type="entry name" value="ZINC FINGER AND BTB DOMAIN-CONTAINING PROTEIN 44 ISOFORM X1"/>
    <property type="match status" value="1"/>
</dbReference>
<proteinExistence type="inferred from homology"/>
<keyword evidence="7" id="KW-0805">Transcription regulation</keyword>
<dbReference type="FunFam" id="3.30.160.60:FF:000690">
    <property type="entry name" value="Zinc finger protein 354C"/>
    <property type="match status" value="1"/>
</dbReference>
<dbReference type="Gene3D" id="3.30.160.60">
    <property type="entry name" value="Classic Zinc Finger"/>
    <property type="match status" value="7"/>
</dbReference>
<protein>
    <recommendedName>
        <fullName evidence="12">C2H2-type domain-containing protein</fullName>
    </recommendedName>
</protein>
<feature type="domain" description="C2H2-type" evidence="12">
    <location>
        <begin position="282"/>
        <end position="309"/>
    </location>
</feature>
<evidence type="ECO:0000256" key="7">
    <source>
        <dbReference type="ARBA" id="ARBA00023015"/>
    </source>
</evidence>
<feature type="domain" description="C2H2-type" evidence="12">
    <location>
        <begin position="310"/>
        <end position="337"/>
    </location>
</feature>
<dbReference type="InterPro" id="IPR036236">
    <property type="entry name" value="Znf_C2H2_sf"/>
</dbReference>
<dbReference type="InterPro" id="IPR036051">
    <property type="entry name" value="KRAB_dom_sf"/>
</dbReference>
<dbReference type="PROSITE" id="PS50157">
    <property type="entry name" value="ZINC_FINGER_C2H2_2"/>
    <property type="match status" value="7"/>
</dbReference>
<evidence type="ECO:0000256" key="4">
    <source>
        <dbReference type="ARBA" id="ARBA00022737"/>
    </source>
</evidence>
<dbReference type="GO" id="GO:0005634">
    <property type="term" value="C:nucleus"/>
    <property type="evidence" value="ECO:0007669"/>
    <property type="project" value="UniProtKB-SubCell"/>
</dbReference>
<dbReference type="EMBL" id="JAACNH010000003">
    <property type="protein sequence ID" value="KAG8448706.1"/>
    <property type="molecule type" value="Genomic_DNA"/>
</dbReference>
<dbReference type="Pfam" id="PF00096">
    <property type="entry name" value="zf-C2H2"/>
    <property type="match status" value="5"/>
</dbReference>
<dbReference type="GO" id="GO:0000978">
    <property type="term" value="F:RNA polymerase II cis-regulatory region sequence-specific DNA binding"/>
    <property type="evidence" value="ECO:0007669"/>
    <property type="project" value="TreeGrafter"/>
</dbReference>
<evidence type="ECO:0000256" key="1">
    <source>
        <dbReference type="ARBA" id="ARBA00004123"/>
    </source>
</evidence>
<dbReference type="SUPFAM" id="SSF109640">
    <property type="entry name" value="KRAB domain (Kruppel-associated box)"/>
    <property type="match status" value="1"/>
</dbReference>
<dbReference type="Proteomes" id="UP000812440">
    <property type="component" value="Chromosome 8_10"/>
</dbReference>
<comment type="caution">
    <text evidence="13">The sequence shown here is derived from an EMBL/GenBank/DDBJ whole genome shotgun (WGS) entry which is preliminary data.</text>
</comment>
<dbReference type="Pfam" id="PF12874">
    <property type="entry name" value="zf-met"/>
    <property type="match status" value="2"/>
</dbReference>
<feature type="domain" description="C2H2-type" evidence="12">
    <location>
        <begin position="198"/>
        <end position="225"/>
    </location>
</feature>
<feature type="domain" description="C2H2-type" evidence="12">
    <location>
        <begin position="226"/>
        <end position="253"/>
    </location>
</feature>
<dbReference type="InterPro" id="IPR013087">
    <property type="entry name" value="Znf_C2H2_type"/>
</dbReference>
<keyword evidence="5 11" id="KW-0863">Zinc-finger</keyword>
<evidence type="ECO:0000256" key="2">
    <source>
        <dbReference type="ARBA" id="ARBA00006991"/>
    </source>
</evidence>
<comment type="subcellular location">
    <subcellularLocation>
        <location evidence="1">Nucleus</location>
    </subcellularLocation>
</comment>
<name>A0A8T2K2D1_9PIPI</name>
<dbReference type="GO" id="GO:0008270">
    <property type="term" value="F:zinc ion binding"/>
    <property type="evidence" value="ECO:0007669"/>
    <property type="project" value="UniProtKB-KW"/>
</dbReference>
<dbReference type="InterPro" id="IPR050457">
    <property type="entry name" value="ZnFinger_BTB_dom_contain"/>
</dbReference>
<dbReference type="FunFam" id="3.30.160.60:FF:000016">
    <property type="entry name" value="zinc finger protein 37 homolog"/>
    <property type="match status" value="2"/>
</dbReference>
<dbReference type="FunFam" id="3.30.160.60:FF:000060">
    <property type="entry name" value="zinc finger protein 436"/>
    <property type="match status" value="1"/>
</dbReference>
<evidence type="ECO:0000259" key="12">
    <source>
        <dbReference type="PROSITE" id="PS50157"/>
    </source>
</evidence>
<feature type="domain" description="C2H2-type" evidence="12">
    <location>
        <begin position="338"/>
        <end position="365"/>
    </location>
</feature>
<evidence type="ECO:0000256" key="8">
    <source>
        <dbReference type="ARBA" id="ARBA00023125"/>
    </source>
</evidence>
<evidence type="ECO:0000313" key="14">
    <source>
        <dbReference type="Proteomes" id="UP000812440"/>
    </source>
</evidence>
<dbReference type="FunFam" id="3.30.160.60:FF:000557">
    <property type="entry name" value="zinc finger and SCAN domain-containing protein 29"/>
    <property type="match status" value="1"/>
</dbReference>
<keyword evidence="10" id="KW-0539">Nucleus</keyword>
<feature type="domain" description="C2H2-type" evidence="12">
    <location>
        <begin position="254"/>
        <end position="281"/>
    </location>
</feature>